<dbReference type="InterPro" id="IPR000048">
    <property type="entry name" value="IQ_motif_EF-hand-BS"/>
</dbReference>
<dbReference type="InterPro" id="IPR042862">
    <property type="entry name" value="RNF32"/>
</dbReference>
<protein>
    <submittedName>
        <fullName evidence="2">RING finger protein 32</fullName>
    </submittedName>
</protein>
<dbReference type="PANTHER" id="PTHR14991:SF0">
    <property type="entry name" value="RING FINGER PROTEIN 32"/>
    <property type="match status" value="1"/>
</dbReference>
<name>A0A5A9PR73_9TELE</name>
<evidence type="ECO:0000313" key="3">
    <source>
        <dbReference type="Proteomes" id="UP000324632"/>
    </source>
</evidence>
<accession>A0A5A9PR73</accession>
<sequence>MLRLMRCWSKKGPRPTATQTTQETILDRGTPQSIPSLAVSKHFKTGTAVLQRAEREMSVKRGRCVYLLNGLNATLTPPGLLQSSSEMLKDESEAEAVTHPIRATSVATFSSSVTQTGVHKRYRRLTCKADSGRLTLAAVALQDHITRTVPVCFSNASHKAACGAAHGFRIHKNQSTRQRASDAEKTQGQEEKEYVLDLAPAPLTLAQRMGLVAAPARRLTAEEWAEVKARSIQEGDSSQPCAICREEFRLQPQVCLKSFESFSGRKSCPMCRKEQYETRVIYDGAQLYRDKCALRIQAFWRGYLVRKRYQNMRKHVPPKDHRLRRQFFQKKFQQMNDSLVRSCTTDVEAFLKDIDRSVAMSHDLLGRFDKSVCVSEMEDKDWLEAQEKSLLSPALRPTCRRLFWNAQAMLAAQMFQFNSIKPSMR</sequence>
<dbReference type="Proteomes" id="UP000324632">
    <property type="component" value="Chromosome 3"/>
</dbReference>
<dbReference type="Gene3D" id="1.20.5.190">
    <property type="match status" value="1"/>
</dbReference>
<proteinExistence type="predicted"/>
<dbReference type="SMART" id="SM00015">
    <property type="entry name" value="IQ"/>
    <property type="match status" value="1"/>
</dbReference>
<dbReference type="AlphaFoldDB" id="A0A5A9PR73"/>
<evidence type="ECO:0000256" key="1">
    <source>
        <dbReference type="SAM" id="MobiDB-lite"/>
    </source>
</evidence>
<dbReference type="EMBL" id="SOYY01000003">
    <property type="protein sequence ID" value="KAA0723506.1"/>
    <property type="molecule type" value="Genomic_DNA"/>
</dbReference>
<dbReference type="PANTHER" id="PTHR14991">
    <property type="entry name" value="RING FINGER PROTEIN 32"/>
    <property type="match status" value="1"/>
</dbReference>
<feature type="region of interest" description="Disordered" evidence="1">
    <location>
        <begin position="1"/>
        <end position="22"/>
    </location>
</feature>
<keyword evidence="3" id="KW-1185">Reference proteome</keyword>
<gene>
    <name evidence="2" type="ORF">E1301_Tti003379</name>
</gene>
<dbReference type="CDD" id="cd23767">
    <property type="entry name" value="IQCD"/>
    <property type="match status" value="1"/>
</dbReference>
<reference evidence="2 3" key="1">
    <citation type="journal article" date="2019" name="Mol. Ecol. Resour.">
        <title>Chromosome-level genome assembly of Triplophysa tibetana, a fish adapted to the harsh high-altitude environment of the Tibetan Plateau.</title>
        <authorList>
            <person name="Yang X."/>
            <person name="Liu H."/>
            <person name="Ma Z."/>
            <person name="Zou Y."/>
            <person name="Zou M."/>
            <person name="Mao Y."/>
            <person name="Li X."/>
            <person name="Wang H."/>
            <person name="Chen T."/>
            <person name="Wang W."/>
            <person name="Yang R."/>
        </authorList>
    </citation>
    <scope>NUCLEOTIDE SEQUENCE [LARGE SCALE GENOMIC DNA]</scope>
    <source>
        <strain evidence="2">TTIB1903HZAU</strain>
        <tissue evidence="2">Muscle</tissue>
    </source>
</reference>
<comment type="caution">
    <text evidence="2">The sequence shown here is derived from an EMBL/GenBank/DDBJ whole genome shotgun (WGS) entry which is preliminary data.</text>
</comment>
<dbReference type="SUPFAM" id="SSF57850">
    <property type="entry name" value="RING/U-box"/>
    <property type="match status" value="1"/>
</dbReference>
<evidence type="ECO:0000313" key="2">
    <source>
        <dbReference type="EMBL" id="KAA0723506.1"/>
    </source>
</evidence>
<dbReference type="PROSITE" id="PS50096">
    <property type="entry name" value="IQ"/>
    <property type="match status" value="1"/>
</dbReference>
<dbReference type="Pfam" id="PF00612">
    <property type="entry name" value="IQ"/>
    <property type="match status" value="1"/>
</dbReference>
<organism evidence="2 3">
    <name type="scientific">Triplophysa tibetana</name>
    <dbReference type="NCBI Taxonomy" id="1572043"/>
    <lineage>
        <taxon>Eukaryota</taxon>
        <taxon>Metazoa</taxon>
        <taxon>Chordata</taxon>
        <taxon>Craniata</taxon>
        <taxon>Vertebrata</taxon>
        <taxon>Euteleostomi</taxon>
        <taxon>Actinopterygii</taxon>
        <taxon>Neopterygii</taxon>
        <taxon>Teleostei</taxon>
        <taxon>Ostariophysi</taxon>
        <taxon>Cypriniformes</taxon>
        <taxon>Nemacheilidae</taxon>
        <taxon>Triplophysa</taxon>
    </lineage>
</organism>